<dbReference type="InterPro" id="IPR000182">
    <property type="entry name" value="GNAT_dom"/>
</dbReference>
<reference evidence="4" key="1">
    <citation type="submission" date="2022-10" db="EMBL/GenBank/DDBJ databases">
        <title>Hoeflea sp. J2-29, isolated from marine algae.</title>
        <authorList>
            <person name="Kristyanto S."/>
            <person name="Kim J.M."/>
            <person name="Jeon C.O."/>
        </authorList>
    </citation>
    <scope>NUCLEOTIDE SEQUENCE</scope>
    <source>
        <strain evidence="4">J2-29</strain>
    </source>
</reference>
<dbReference type="PANTHER" id="PTHR43877">
    <property type="entry name" value="AMINOALKYLPHOSPHONATE N-ACETYLTRANSFERASE-RELATED-RELATED"/>
    <property type="match status" value="1"/>
</dbReference>
<dbReference type="SUPFAM" id="SSF55729">
    <property type="entry name" value="Acyl-CoA N-acyltransferases (Nat)"/>
    <property type="match status" value="1"/>
</dbReference>
<dbReference type="InterPro" id="IPR016181">
    <property type="entry name" value="Acyl_CoA_acyltransferase"/>
</dbReference>
<dbReference type="Proteomes" id="UP001081283">
    <property type="component" value="Unassembled WGS sequence"/>
</dbReference>
<keyword evidence="1" id="KW-0808">Transferase</keyword>
<organism evidence="4 5">
    <name type="scientific">Hoeflea ulvae</name>
    <dbReference type="NCBI Taxonomy" id="2983764"/>
    <lineage>
        <taxon>Bacteria</taxon>
        <taxon>Pseudomonadati</taxon>
        <taxon>Pseudomonadota</taxon>
        <taxon>Alphaproteobacteria</taxon>
        <taxon>Hyphomicrobiales</taxon>
        <taxon>Rhizobiaceae</taxon>
        <taxon>Hoeflea</taxon>
    </lineage>
</organism>
<dbReference type="Gene3D" id="3.40.630.30">
    <property type="match status" value="1"/>
</dbReference>
<dbReference type="RefSeq" id="WP_267612615.1">
    <property type="nucleotide sequence ID" value="NZ_JAOVZQ010000001.1"/>
</dbReference>
<proteinExistence type="predicted"/>
<evidence type="ECO:0000256" key="2">
    <source>
        <dbReference type="ARBA" id="ARBA00023315"/>
    </source>
</evidence>
<sequence length="153" mass="16478">MTDVEIRLAKLRDVSEIALILSQDTVGGHSDSSDPADLPLYVAAFERIAASPSDALYVAVSEHQVVGTFQTTLTTSMSGKGEASLTIRTVHTRSDMRGKGIGQMMLIHAIGQAWADGAAMVQLMSNAARPDAHRFYERLGFVASHVGFKMKLT</sequence>
<keyword evidence="5" id="KW-1185">Reference proteome</keyword>
<dbReference type="CDD" id="cd04301">
    <property type="entry name" value="NAT_SF"/>
    <property type="match status" value="1"/>
</dbReference>
<comment type="caution">
    <text evidence="4">The sequence shown here is derived from an EMBL/GenBank/DDBJ whole genome shotgun (WGS) entry which is preliminary data.</text>
</comment>
<evidence type="ECO:0000259" key="3">
    <source>
        <dbReference type="PROSITE" id="PS51186"/>
    </source>
</evidence>
<name>A0ABT3YGB2_9HYPH</name>
<accession>A0ABT3YGB2</accession>
<evidence type="ECO:0000313" key="5">
    <source>
        <dbReference type="Proteomes" id="UP001081283"/>
    </source>
</evidence>
<dbReference type="PANTHER" id="PTHR43877:SF2">
    <property type="entry name" value="AMINOALKYLPHOSPHONATE N-ACETYLTRANSFERASE-RELATED"/>
    <property type="match status" value="1"/>
</dbReference>
<gene>
    <name evidence="4" type="ORF">OEG82_11670</name>
</gene>
<dbReference type="Pfam" id="PF13508">
    <property type="entry name" value="Acetyltransf_7"/>
    <property type="match status" value="1"/>
</dbReference>
<keyword evidence="2" id="KW-0012">Acyltransferase</keyword>
<dbReference type="EMBL" id="JAOVZQ010000001">
    <property type="protein sequence ID" value="MCY0094682.1"/>
    <property type="molecule type" value="Genomic_DNA"/>
</dbReference>
<evidence type="ECO:0000313" key="4">
    <source>
        <dbReference type="EMBL" id="MCY0094682.1"/>
    </source>
</evidence>
<evidence type="ECO:0000256" key="1">
    <source>
        <dbReference type="ARBA" id="ARBA00022679"/>
    </source>
</evidence>
<protein>
    <submittedName>
        <fullName evidence="4">GNAT family N-acetyltransferase</fullName>
    </submittedName>
</protein>
<feature type="domain" description="N-acetyltransferase" evidence="3">
    <location>
        <begin position="4"/>
        <end position="153"/>
    </location>
</feature>
<dbReference type="PROSITE" id="PS51186">
    <property type="entry name" value="GNAT"/>
    <property type="match status" value="1"/>
</dbReference>
<dbReference type="InterPro" id="IPR050832">
    <property type="entry name" value="Bact_Acetyltransf"/>
</dbReference>